<reference evidence="1" key="1">
    <citation type="submission" date="2022-11" db="EMBL/GenBank/DDBJ databases">
        <authorList>
            <person name="Petersen C."/>
        </authorList>
    </citation>
    <scope>NUCLEOTIDE SEQUENCE</scope>
    <source>
        <strain evidence="1">IBT 34128</strain>
    </source>
</reference>
<accession>A0A9W9F9W8</accession>
<dbReference type="RefSeq" id="XP_056511675.1">
    <property type="nucleotide sequence ID" value="XM_056656062.1"/>
</dbReference>
<comment type="caution">
    <text evidence="1">The sequence shown here is derived from an EMBL/GenBank/DDBJ whole genome shotgun (WGS) entry which is preliminary data.</text>
</comment>
<reference evidence="1" key="2">
    <citation type="journal article" date="2023" name="IMA Fungus">
        <title>Comparative genomic study of the Penicillium genus elucidates a diverse pangenome and 15 lateral gene transfer events.</title>
        <authorList>
            <person name="Petersen C."/>
            <person name="Sorensen T."/>
            <person name="Nielsen M.R."/>
            <person name="Sondergaard T.E."/>
            <person name="Sorensen J.L."/>
            <person name="Fitzpatrick D.A."/>
            <person name="Frisvad J.C."/>
            <person name="Nielsen K.L."/>
        </authorList>
    </citation>
    <scope>NUCLEOTIDE SEQUENCE</scope>
    <source>
        <strain evidence="1">IBT 34128</strain>
    </source>
</reference>
<evidence type="ECO:0000313" key="2">
    <source>
        <dbReference type="Proteomes" id="UP001141434"/>
    </source>
</evidence>
<dbReference type="GeneID" id="81395230"/>
<evidence type="ECO:0000313" key="1">
    <source>
        <dbReference type="EMBL" id="KAJ5096124.1"/>
    </source>
</evidence>
<gene>
    <name evidence="1" type="ORF">NUU61_005480</name>
</gene>
<sequence>MPLIPSKPFPPPSSYFPSTAILHLAPCSLVRHRVLAPPEIVALAATAPGPWDRRVVYVGVSVPSGPFGCRWVVLLSGVEILILRLGLGLGLLFGVAVVDLPDIDVWSPVAEHI</sequence>
<proteinExistence type="predicted"/>
<dbReference type="EMBL" id="JAPMSZ010000007">
    <property type="protein sequence ID" value="KAJ5096124.1"/>
    <property type="molecule type" value="Genomic_DNA"/>
</dbReference>
<organism evidence="1 2">
    <name type="scientific">Penicillium alfredii</name>
    <dbReference type="NCBI Taxonomy" id="1506179"/>
    <lineage>
        <taxon>Eukaryota</taxon>
        <taxon>Fungi</taxon>
        <taxon>Dikarya</taxon>
        <taxon>Ascomycota</taxon>
        <taxon>Pezizomycotina</taxon>
        <taxon>Eurotiomycetes</taxon>
        <taxon>Eurotiomycetidae</taxon>
        <taxon>Eurotiales</taxon>
        <taxon>Aspergillaceae</taxon>
        <taxon>Penicillium</taxon>
    </lineage>
</organism>
<protein>
    <submittedName>
        <fullName evidence="1">Uncharacterized protein</fullName>
    </submittedName>
</protein>
<dbReference type="AlphaFoldDB" id="A0A9W9F9W8"/>
<keyword evidence="2" id="KW-1185">Reference proteome</keyword>
<name>A0A9W9F9W8_9EURO</name>
<dbReference type="Proteomes" id="UP001141434">
    <property type="component" value="Unassembled WGS sequence"/>
</dbReference>